<dbReference type="Proteomes" id="UP000187526">
    <property type="component" value="Unassembled WGS sequence"/>
</dbReference>
<keyword evidence="3 13" id="KW-0813">Transport</keyword>
<gene>
    <name evidence="18" type="ORF">BJN45_11055</name>
</gene>
<dbReference type="InterPro" id="IPR000531">
    <property type="entry name" value="Beta-barrel_TonB"/>
</dbReference>
<dbReference type="AlphaFoldDB" id="A0A1R1I5A4"/>
<evidence type="ECO:0000256" key="5">
    <source>
        <dbReference type="ARBA" id="ARBA00022496"/>
    </source>
</evidence>
<dbReference type="InterPro" id="IPR012910">
    <property type="entry name" value="Plug_dom"/>
</dbReference>
<dbReference type="Pfam" id="PF07715">
    <property type="entry name" value="Plug"/>
    <property type="match status" value="1"/>
</dbReference>
<proteinExistence type="inferred from homology"/>
<comment type="subcellular location">
    <subcellularLocation>
        <location evidence="1 13">Cell outer membrane</location>
        <topology evidence="1 13">Multi-pass membrane protein</topology>
    </subcellularLocation>
</comment>
<feature type="domain" description="TonB-dependent receptor plug" evidence="17">
    <location>
        <begin position="44"/>
        <end position="154"/>
    </location>
</feature>
<evidence type="ECO:0000256" key="6">
    <source>
        <dbReference type="ARBA" id="ARBA00022692"/>
    </source>
</evidence>
<evidence type="ECO:0000313" key="19">
    <source>
        <dbReference type="Proteomes" id="UP000187526"/>
    </source>
</evidence>
<evidence type="ECO:0000256" key="11">
    <source>
        <dbReference type="ARBA" id="ARBA00023170"/>
    </source>
</evidence>
<dbReference type="Gene3D" id="2.40.170.20">
    <property type="entry name" value="TonB-dependent receptor, beta-barrel domain"/>
    <property type="match status" value="1"/>
</dbReference>
<evidence type="ECO:0000256" key="4">
    <source>
        <dbReference type="ARBA" id="ARBA00022452"/>
    </source>
</evidence>
<dbReference type="PANTHER" id="PTHR32552">
    <property type="entry name" value="FERRICHROME IRON RECEPTOR-RELATED"/>
    <property type="match status" value="1"/>
</dbReference>
<evidence type="ECO:0000256" key="13">
    <source>
        <dbReference type="PROSITE-ProRule" id="PRU01360"/>
    </source>
</evidence>
<dbReference type="SUPFAM" id="SSF56935">
    <property type="entry name" value="Porins"/>
    <property type="match status" value="1"/>
</dbReference>
<evidence type="ECO:0000313" key="18">
    <source>
        <dbReference type="EMBL" id="OMG53936.1"/>
    </source>
</evidence>
<evidence type="ECO:0000256" key="1">
    <source>
        <dbReference type="ARBA" id="ARBA00004571"/>
    </source>
</evidence>
<dbReference type="PANTHER" id="PTHR32552:SF81">
    <property type="entry name" value="TONB-DEPENDENT OUTER MEMBRANE RECEPTOR"/>
    <property type="match status" value="1"/>
</dbReference>
<name>A0A1R1I5A4_9RHOO</name>
<keyword evidence="11 18" id="KW-0675">Receptor</keyword>
<protein>
    <submittedName>
        <fullName evidence="18">TonB-dependent siderophore receptor</fullName>
    </submittedName>
</protein>
<comment type="similarity">
    <text evidence="2 13 14">Belongs to the TonB-dependent receptor family.</text>
</comment>
<dbReference type="Gene3D" id="2.170.130.10">
    <property type="entry name" value="TonB-dependent receptor, plug domain"/>
    <property type="match status" value="1"/>
</dbReference>
<feature type="domain" description="TonB-dependent receptor-like beta-barrel" evidence="16">
    <location>
        <begin position="227"/>
        <end position="659"/>
    </location>
</feature>
<dbReference type="Pfam" id="PF00593">
    <property type="entry name" value="TonB_dep_Rec_b-barrel"/>
    <property type="match status" value="1"/>
</dbReference>
<keyword evidence="7" id="KW-0408">Iron</keyword>
<keyword evidence="19" id="KW-1185">Reference proteome</keyword>
<dbReference type="RefSeq" id="WP_076095134.1">
    <property type="nucleotide sequence ID" value="NZ_MTHD01000003.1"/>
</dbReference>
<evidence type="ECO:0000259" key="17">
    <source>
        <dbReference type="Pfam" id="PF07715"/>
    </source>
</evidence>
<keyword evidence="12 13" id="KW-0998">Cell outer membrane</keyword>
<evidence type="ECO:0000256" key="2">
    <source>
        <dbReference type="ARBA" id="ARBA00009810"/>
    </source>
</evidence>
<evidence type="ECO:0000256" key="10">
    <source>
        <dbReference type="ARBA" id="ARBA00023136"/>
    </source>
</evidence>
<organism evidence="18 19">
    <name type="scientific">Azonexus hydrophilus</name>
    <dbReference type="NCBI Taxonomy" id="418702"/>
    <lineage>
        <taxon>Bacteria</taxon>
        <taxon>Pseudomonadati</taxon>
        <taxon>Pseudomonadota</taxon>
        <taxon>Betaproteobacteria</taxon>
        <taxon>Rhodocyclales</taxon>
        <taxon>Azonexaceae</taxon>
        <taxon>Azonexus</taxon>
    </lineage>
</organism>
<evidence type="ECO:0000259" key="16">
    <source>
        <dbReference type="Pfam" id="PF00593"/>
    </source>
</evidence>
<dbReference type="STRING" id="418702.BJN45_11055"/>
<keyword evidence="9 14" id="KW-0798">TonB box</keyword>
<dbReference type="PROSITE" id="PS52016">
    <property type="entry name" value="TONB_DEPENDENT_REC_3"/>
    <property type="match status" value="1"/>
</dbReference>
<evidence type="ECO:0000256" key="7">
    <source>
        <dbReference type="ARBA" id="ARBA00023004"/>
    </source>
</evidence>
<dbReference type="EMBL" id="MTHD01000003">
    <property type="protein sequence ID" value="OMG53936.1"/>
    <property type="molecule type" value="Genomic_DNA"/>
</dbReference>
<feature type="chain" id="PRO_5013203945" evidence="15">
    <location>
        <begin position="24"/>
        <end position="696"/>
    </location>
</feature>
<evidence type="ECO:0000256" key="8">
    <source>
        <dbReference type="ARBA" id="ARBA00023065"/>
    </source>
</evidence>
<keyword evidence="4 13" id="KW-1134">Transmembrane beta strand</keyword>
<dbReference type="InterPro" id="IPR036942">
    <property type="entry name" value="Beta-barrel_TonB_sf"/>
</dbReference>
<reference evidence="18 19" key="1">
    <citation type="submission" date="2016-10" db="EMBL/GenBank/DDBJ databases">
        <title>Alkaliphiles isolated from bioreactors.</title>
        <authorList>
            <person name="Salah Z."/>
            <person name="Rout S.P."/>
            <person name="Humphreys P.N."/>
        </authorList>
    </citation>
    <scope>NUCLEOTIDE SEQUENCE [LARGE SCALE GENOMIC DNA]</scope>
    <source>
        <strain evidence="18 19">ZS02</strain>
    </source>
</reference>
<keyword evidence="5" id="KW-0410">Iron transport</keyword>
<dbReference type="GO" id="GO:0006826">
    <property type="term" value="P:iron ion transport"/>
    <property type="evidence" value="ECO:0007669"/>
    <property type="project" value="UniProtKB-KW"/>
</dbReference>
<dbReference type="GO" id="GO:0009279">
    <property type="term" value="C:cell outer membrane"/>
    <property type="evidence" value="ECO:0007669"/>
    <property type="project" value="UniProtKB-SubCell"/>
</dbReference>
<accession>A0A1R1I5A4</accession>
<keyword evidence="15" id="KW-0732">Signal</keyword>
<keyword evidence="10 13" id="KW-0472">Membrane</keyword>
<dbReference type="InterPro" id="IPR039426">
    <property type="entry name" value="TonB-dep_rcpt-like"/>
</dbReference>
<comment type="caution">
    <text evidence="18">The sequence shown here is derived from an EMBL/GenBank/DDBJ whole genome shotgun (WGS) entry which is preliminary data.</text>
</comment>
<evidence type="ECO:0000256" key="3">
    <source>
        <dbReference type="ARBA" id="ARBA00022448"/>
    </source>
</evidence>
<evidence type="ECO:0000256" key="14">
    <source>
        <dbReference type="RuleBase" id="RU003357"/>
    </source>
</evidence>
<evidence type="ECO:0000256" key="9">
    <source>
        <dbReference type="ARBA" id="ARBA00023077"/>
    </source>
</evidence>
<keyword evidence="8" id="KW-0406">Ion transport</keyword>
<sequence>MKTHRMNPLATCLALAFAAPALADEAIRFDPMVITGSRVEQSTFDLPAAVDVVDSAKIGAAQLGVNASEALASVPGIVVQNRQNYAQDLQISSRGFGARTAFGVRGIRLVADGIPASMPDGQGQAATFNLDRAERIEVMRGPLSSVYGNAAGGVIQLFTPDGKGRPSIEGRFSAGSNDTWKSDLASQGEVGGLAYVVDASRFVSDGYRDHSAVRRDQGLVKLGVSPSPDGRLTFVASSFRQIADDPLGLDWAAYQSRPEGVTPGALSFDTRKRISQQQAGLNYEHRFGEHALQLSTYAGQRSVIQYQSIPVGVQGNPRHSGGVIDFDRSFAGASARWIARSRLAGGRLTTTLGVDYERSLDDRQGYENFIGATLGVKGRLRRDETDRVAASGVYVQGQWQGERWGFSGGLRHSRVGFKVSDHYIVAGNGDDSGEVDYRKTTPTLAATFALTPGVNLYASVARGFETPSLNELFYSGPGASFSFDLKPATSTHLETGIKALLGNNSRLDIALFEVRTRDELVVAASAGGRTSYINAGRTLRRGIEAALDVRWSGGFSGRLAYTGLRAEFDEAYTGNSGVVAAGNRLPGVPSSQLYGELAWKHAVSGFQAAIETLARSRVYVDDTNAARSAPGYAIANLRFALDRDYGALSVGTFLRIDNLFDRQYVGSVIVGDSNGRYYESAPGRNWLAGVTLKHRF</sequence>
<dbReference type="CDD" id="cd01347">
    <property type="entry name" value="ligand_gated_channel"/>
    <property type="match status" value="1"/>
</dbReference>
<keyword evidence="6 13" id="KW-0812">Transmembrane</keyword>
<evidence type="ECO:0000256" key="15">
    <source>
        <dbReference type="SAM" id="SignalP"/>
    </source>
</evidence>
<evidence type="ECO:0000256" key="12">
    <source>
        <dbReference type="ARBA" id="ARBA00023237"/>
    </source>
</evidence>
<feature type="signal peptide" evidence="15">
    <location>
        <begin position="1"/>
        <end position="23"/>
    </location>
</feature>
<dbReference type="InterPro" id="IPR037066">
    <property type="entry name" value="Plug_dom_sf"/>
</dbReference>